<evidence type="ECO:0000256" key="4">
    <source>
        <dbReference type="ARBA" id="ARBA00023136"/>
    </source>
</evidence>
<dbReference type="GO" id="GO:0003682">
    <property type="term" value="F:chromatin binding"/>
    <property type="evidence" value="ECO:0007669"/>
    <property type="project" value="InterPro"/>
</dbReference>
<evidence type="ECO:0000259" key="8">
    <source>
        <dbReference type="Pfam" id="PF09402"/>
    </source>
</evidence>
<feature type="compositionally biased region" description="Basic and acidic residues" evidence="6">
    <location>
        <begin position="241"/>
        <end position="251"/>
    </location>
</feature>
<proteinExistence type="predicted"/>
<dbReference type="AlphaFoldDB" id="A0A9N8DMJ5"/>
<feature type="transmembrane region" description="Helical" evidence="7">
    <location>
        <begin position="597"/>
        <end position="616"/>
    </location>
</feature>
<dbReference type="PANTHER" id="PTHR47808">
    <property type="entry name" value="INNER NUCLEAR MEMBRANE PROTEIN HEH2-RELATED"/>
    <property type="match status" value="1"/>
</dbReference>
<comment type="subcellular location">
    <subcellularLocation>
        <location evidence="1">Nucleus membrane</location>
    </subcellularLocation>
</comment>
<organism evidence="9 10">
    <name type="scientific">Seminavis robusta</name>
    <dbReference type="NCBI Taxonomy" id="568900"/>
    <lineage>
        <taxon>Eukaryota</taxon>
        <taxon>Sar</taxon>
        <taxon>Stramenopiles</taxon>
        <taxon>Ochrophyta</taxon>
        <taxon>Bacillariophyta</taxon>
        <taxon>Bacillariophyceae</taxon>
        <taxon>Bacillariophycidae</taxon>
        <taxon>Naviculales</taxon>
        <taxon>Naviculaceae</taxon>
        <taxon>Seminavis</taxon>
    </lineage>
</organism>
<dbReference type="InterPro" id="IPR018996">
    <property type="entry name" value="Man1/Src1-like_C"/>
</dbReference>
<dbReference type="EMBL" id="CAICTM010000241">
    <property type="protein sequence ID" value="CAB9505758.1"/>
    <property type="molecule type" value="Genomic_DNA"/>
</dbReference>
<evidence type="ECO:0000313" key="10">
    <source>
        <dbReference type="Proteomes" id="UP001153069"/>
    </source>
</evidence>
<feature type="compositionally biased region" description="Low complexity" evidence="6">
    <location>
        <begin position="212"/>
        <end position="232"/>
    </location>
</feature>
<keyword evidence="2 7" id="KW-0812">Transmembrane</keyword>
<evidence type="ECO:0000313" key="9">
    <source>
        <dbReference type="EMBL" id="CAB9505758.1"/>
    </source>
</evidence>
<dbReference type="PANTHER" id="PTHR47808:SF2">
    <property type="entry name" value="LEM DOMAIN-CONTAINING PROTEIN 2"/>
    <property type="match status" value="1"/>
</dbReference>
<name>A0A9N8DMJ5_9STRA</name>
<evidence type="ECO:0000256" key="6">
    <source>
        <dbReference type="SAM" id="MobiDB-lite"/>
    </source>
</evidence>
<dbReference type="GO" id="GO:0005783">
    <property type="term" value="C:endoplasmic reticulum"/>
    <property type="evidence" value="ECO:0007669"/>
    <property type="project" value="TreeGrafter"/>
</dbReference>
<feature type="transmembrane region" description="Helical" evidence="7">
    <location>
        <begin position="312"/>
        <end position="331"/>
    </location>
</feature>
<evidence type="ECO:0000256" key="1">
    <source>
        <dbReference type="ARBA" id="ARBA00004126"/>
    </source>
</evidence>
<feature type="transmembrane region" description="Helical" evidence="7">
    <location>
        <begin position="622"/>
        <end position="639"/>
    </location>
</feature>
<keyword evidence="4 7" id="KW-0472">Membrane</keyword>
<evidence type="ECO:0000256" key="2">
    <source>
        <dbReference type="ARBA" id="ARBA00022692"/>
    </source>
</evidence>
<comment type="caution">
    <text evidence="9">The sequence shown here is derived from an EMBL/GenBank/DDBJ whole genome shotgun (WGS) entry which is preliminary data.</text>
</comment>
<keyword evidence="10" id="KW-1185">Reference proteome</keyword>
<evidence type="ECO:0000256" key="7">
    <source>
        <dbReference type="SAM" id="Phobius"/>
    </source>
</evidence>
<evidence type="ECO:0000256" key="3">
    <source>
        <dbReference type="ARBA" id="ARBA00022989"/>
    </source>
</evidence>
<reference evidence="9" key="1">
    <citation type="submission" date="2020-06" db="EMBL/GenBank/DDBJ databases">
        <authorList>
            <consortium name="Plant Systems Biology data submission"/>
        </authorList>
    </citation>
    <scope>NUCLEOTIDE SEQUENCE</scope>
    <source>
        <strain evidence="9">D6</strain>
    </source>
</reference>
<evidence type="ECO:0000256" key="5">
    <source>
        <dbReference type="ARBA" id="ARBA00023242"/>
    </source>
</evidence>
<accession>A0A9N8DMJ5</accession>
<feature type="compositionally biased region" description="Acidic residues" evidence="6">
    <location>
        <begin position="252"/>
        <end position="262"/>
    </location>
</feature>
<feature type="compositionally biased region" description="Basic and acidic residues" evidence="6">
    <location>
        <begin position="132"/>
        <end position="156"/>
    </location>
</feature>
<dbReference type="Proteomes" id="UP001153069">
    <property type="component" value="Unassembled WGS sequence"/>
</dbReference>
<feature type="compositionally biased region" description="Low complexity" evidence="6">
    <location>
        <begin position="157"/>
        <end position="179"/>
    </location>
</feature>
<gene>
    <name evidence="9" type="ORF">SEMRO_242_G096700.1</name>
</gene>
<dbReference type="Pfam" id="PF09402">
    <property type="entry name" value="MSC"/>
    <property type="match status" value="1"/>
</dbReference>
<protein>
    <recommendedName>
        <fullName evidence="8">Man1/Src1-like C-terminal domain-containing protein</fullName>
    </recommendedName>
</protein>
<feature type="region of interest" description="Disordered" evidence="6">
    <location>
        <begin position="1"/>
        <end position="262"/>
    </location>
</feature>
<dbReference type="GO" id="GO:0005637">
    <property type="term" value="C:nuclear inner membrane"/>
    <property type="evidence" value="ECO:0007669"/>
    <property type="project" value="InterPro"/>
</dbReference>
<dbReference type="InterPro" id="IPR044780">
    <property type="entry name" value="Heh2/Src1"/>
</dbReference>
<dbReference type="GO" id="GO:0034399">
    <property type="term" value="C:nuclear periphery"/>
    <property type="evidence" value="ECO:0007669"/>
    <property type="project" value="TreeGrafter"/>
</dbReference>
<feature type="domain" description="Man1/Src1-like C-terminal" evidence="8">
    <location>
        <begin position="411"/>
        <end position="742"/>
    </location>
</feature>
<dbReference type="GO" id="GO:0071763">
    <property type="term" value="P:nuclear membrane organization"/>
    <property type="evidence" value="ECO:0007669"/>
    <property type="project" value="TreeGrafter"/>
</dbReference>
<feature type="compositionally biased region" description="Low complexity" evidence="6">
    <location>
        <begin position="95"/>
        <end position="123"/>
    </location>
</feature>
<keyword evidence="3 7" id="KW-1133">Transmembrane helix</keyword>
<keyword evidence="5" id="KW-0539">Nucleus</keyword>
<sequence>MPPSNRKRKVGDDKESSTASSSSSKPRKKETQRTVQKARVYFRAGFISQNPGKEEDFDEAWNNWMATKGDQPADEFPGVPGYGSRQPASKKRKTSTTAASAKKTTPAKKTPTAAAAAPTPAAAMGSRSPDTSSRKQQKEPGYKERARMAMKKDSSAKKAATPPRPAAAAPKRNASPAARSTQAYRTRRTPAKNEEEEEPAEDTLPKPPTRFPKTATPETQAPAAAAATGGPAFRAVPVVEDPPRPEHTEDDDRHDDEVDDEEEVHVKYEDENHHDDDVQVEYDDDVQVEYEDDETMSWQERWETLQPLLRKLFLVLGVPLLALAVLIFGVGRYNPKSQMWMIVGHTRRHCSTHTVLLGSPCRATDPSNPYIVTDAIDLGVLQQQQRCYHDSPQHVLDHDDAHQNNAPAKMTDQHCPNGFIQCPSNAICYNGHLLDCLAPAWVMYDNKNDNDNKKPPLCVLSQAVNNTYMDLVSLIETWSVQHLCMIRTEGPVPQSFYMQQQPISSKEASVVVKADDMGNSDNGVPLYPWSTIYRMIDQDEWDWKLLQTANDAHKTQLVLEEDSLSVGLTAHRYNLVQRSKLPMPCKVRRGLFQIFEWVGRLGWSIGAGILFTIYSIFKAFPIMSIVTTLILGGISYWRHRRATLDRQRKLVNMVRHDVLRYLQTAWNKPPGVDLQQGEVAVIQVRDEIADRMYDGYYEDEKRQDFLLQVWPIVCLQISKDNRVRKVSRVIDGSRRALWIWTAPPAGENAMQS</sequence>